<dbReference type="InterPro" id="IPR011990">
    <property type="entry name" value="TPR-like_helical_dom_sf"/>
</dbReference>
<dbReference type="Gene3D" id="1.25.40.10">
    <property type="entry name" value="Tetratricopeptide repeat domain"/>
    <property type="match status" value="1"/>
</dbReference>
<dbReference type="EMBL" id="FNUC01000003">
    <property type="protein sequence ID" value="SEE20098.1"/>
    <property type="molecule type" value="Genomic_DNA"/>
</dbReference>
<dbReference type="STRING" id="561176.SAMN04488561_0682"/>
<sequence>MNRPPLTDRMLDRAEAALRDRPAALARQFEDWAGDPQRDDVEDAATLLVEASEAWVRAGEPEQAVDAARRAVEAGHDVAPDTRCYLVGALLAAGRTGDADAVAAEVRRSRRGDTFVLSFLGESYEEAGHLVEAHRWFTMGLAAAERGGDPAGAAPALLAGRFRVRRELDLPVDEDDQEYADLVVEDLEVDGVDVAAEAAALMKEDGSNPDAFFRR</sequence>
<evidence type="ECO:0008006" key="3">
    <source>
        <dbReference type="Google" id="ProtNLM"/>
    </source>
</evidence>
<organism evidence="1 2">
    <name type="scientific">Jiangella alba</name>
    <dbReference type="NCBI Taxonomy" id="561176"/>
    <lineage>
        <taxon>Bacteria</taxon>
        <taxon>Bacillati</taxon>
        <taxon>Actinomycetota</taxon>
        <taxon>Actinomycetes</taxon>
        <taxon>Jiangellales</taxon>
        <taxon>Jiangellaceae</taxon>
        <taxon>Jiangella</taxon>
    </lineage>
</organism>
<gene>
    <name evidence="1" type="ORF">SAMN04488561_0682</name>
</gene>
<protein>
    <recommendedName>
        <fullName evidence="3">Tetratricopeptide repeat-containing protein</fullName>
    </recommendedName>
</protein>
<evidence type="ECO:0000313" key="1">
    <source>
        <dbReference type="EMBL" id="SEE20098.1"/>
    </source>
</evidence>
<keyword evidence="2" id="KW-1185">Reference proteome</keyword>
<dbReference type="RefSeq" id="WP_074946123.1">
    <property type="nucleotide sequence ID" value="NZ_FNUC01000003.1"/>
</dbReference>
<name>A0A1H5GYH9_9ACTN</name>
<dbReference type="AlphaFoldDB" id="A0A1H5GYH9"/>
<proteinExistence type="predicted"/>
<dbReference type="SUPFAM" id="SSF48452">
    <property type="entry name" value="TPR-like"/>
    <property type="match status" value="1"/>
</dbReference>
<evidence type="ECO:0000313" key="2">
    <source>
        <dbReference type="Proteomes" id="UP000181980"/>
    </source>
</evidence>
<reference evidence="2" key="1">
    <citation type="submission" date="2016-10" db="EMBL/GenBank/DDBJ databases">
        <authorList>
            <person name="Varghese N."/>
            <person name="Submissions S."/>
        </authorList>
    </citation>
    <scope>NUCLEOTIDE SEQUENCE [LARGE SCALE GENOMIC DNA]</scope>
    <source>
        <strain evidence="2">DSM 45237</strain>
    </source>
</reference>
<dbReference type="Proteomes" id="UP000181980">
    <property type="component" value="Unassembled WGS sequence"/>
</dbReference>
<accession>A0A1H5GYH9</accession>